<evidence type="ECO:0000313" key="3">
    <source>
        <dbReference type="Proteomes" id="UP000468828"/>
    </source>
</evidence>
<dbReference type="Proteomes" id="UP000471152">
    <property type="component" value="Unassembled WGS sequence"/>
</dbReference>
<protein>
    <submittedName>
        <fullName evidence="1">Uncharacterized protein</fullName>
    </submittedName>
</protein>
<evidence type="ECO:0000313" key="2">
    <source>
        <dbReference type="EMBL" id="NEN50902.1"/>
    </source>
</evidence>
<dbReference type="RefSeq" id="WP_163610596.1">
    <property type="nucleotide sequence ID" value="NZ_JAAGWB010000016.1"/>
</dbReference>
<name>A0A6P0ET77_9ACTN</name>
<sequence length="234" mass="26166">MTAAGADRRNEWVWLSYEQDAAVSCLRRGWDVLADYRFAATEAEPLFVLLATGTEKLLKLTYGLTVQANTDAWPPQDAMGARGGWGHRVADLDAECRSLVRAGADRATYPHYVTGLLDALDADPYVVPWLAALQRYATNGRFYNLDHLADAAQRQPSPRVLWDELDSSVALADPQHSQLIGRSQADWDALVQRTTGRLADSLWLWWETYYRAWVQGACGPEARRYSGALAPPKR</sequence>
<gene>
    <name evidence="2" type="ORF">G3R41_08095</name>
    <name evidence="1" type="ORF">GCU67_08095</name>
</gene>
<keyword evidence="3" id="KW-1185">Reference proteome</keyword>
<organism evidence="1 3">
    <name type="scientific">Modestobacter muralis</name>
    <dbReference type="NCBI Taxonomy" id="1608614"/>
    <lineage>
        <taxon>Bacteria</taxon>
        <taxon>Bacillati</taxon>
        <taxon>Actinomycetota</taxon>
        <taxon>Actinomycetes</taxon>
        <taxon>Geodermatophilales</taxon>
        <taxon>Geodermatophilaceae</taxon>
        <taxon>Modestobacter</taxon>
    </lineage>
</organism>
<dbReference type="Proteomes" id="UP000468828">
    <property type="component" value="Unassembled WGS sequence"/>
</dbReference>
<dbReference type="AlphaFoldDB" id="A0A6P0ET77"/>
<dbReference type="EMBL" id="JAAGWB010000016">
    <property type="protein sequence ID" value="NEN50902.1"/>
    <property type="molecule type" value="Genomic_DNA"/>
</dbReference>
<evidence type="ECO:0000313" key="1">
    <source>
        <dbReference type="EMBL" id="NEK94135.1"/>
    </source>
</evidence>
<comment type="caution">
    <text evidence="1">The sequence shown here is derived from an EMBL/GenBank/DDBJ whole genome shotgun (WGS) entry which is preliminary data.</text>
</comment>
<dbReference type="EMBL" id="JAAGWH010000016">
    <property type="protein sequence ID" value="NEK94135.1"/>
    <property type="molecule type" value="Genomic_DNA"/>
</dbReference>
<reference evidence="2 4" key="2">
    <citation type="submission" date="2020-02" db="EMBL/GenBank/DDBJ databases">
        <title>The WGS of Modestobacter muralis DSM 100205.</title>
        <authorList>
            <person name="Jiang Z."/>
        </authorList>
    </citation>
    <scope>NUCLEOTIDE SEQUENCE [LARGE SCALE GENOMIC DNA]</scope>
    <source>
        <strain evidence="2 4">DSM 100205</strain>
    </source>
</reference>
<reference evidence="1 3" key="1">
    <citation type="submission" date="2020-01" db="EMBL/GenBank/DDBJ databases">
        <title>the WGS Modestobacter muralis CPCC 204518.</title>
        <authorList>
            <person name="Jiang Z."/>
        </authorList>
    </citation>
    <scope>NUCLEOTIDE SEQUENCE [LARGE SCALE GENOMIC DNA]</scope>
    <source>
        <strain evidence="1 3">DSM 100205</strain>
    </source>
</reference>
<evidence type="ECO:0000313" key="4">
    <source>
        <dbReference type="Proteomes" id="UP000471152"/>
    </source>
</evidence>
<accession>A0A6P0ET77</accession>
<proteinExistence type="predicted"/>